<reference evidence="3 4" key="1">
    <citation type="submission" date="2018-03" db="EMBL/GenBank/DDBJ databases">
        <title>Chitinolytic properties of Streptosporangium nondiastaticum TBG75A20.</title>
        <authorList>
            <person name="Gayathri V."/>
            <person name="Shiburaj S."/>
        </authorList>
    </citation>
    <scope>NUCLEOTIDE SEQUENCE [LARGE SCALE GENOMIC DNA]</scope>
    <source>
        <strain evidence="3 4">TBG75A20</strain>
    </source>
</reference>
<dbReference type="EMBL" id="PXWG01000232">
    <property type="protein sequence ID" value="PSJ24191.1"/>
    <property type="molecule type" value="Genomic_DNA"/>
</dbReference>
<evidence type="ECO:0000256" key="2">
    <source>
        <dbReference type="SAM" id="SignalP"/>
    </source>
</evidence>
<feature type="non-terminal residue" evidence="3">
    <location>
        <position position="72"/>
    </location>
</feature>
<keyword evidence="4" id="KW-1185">Reference proteome</keyword>
<evidence type="ECO:0000256" key="1">
    <source>
        <dbReference type="SAM" id="MobiDB-lite"/>
    </source>
</evidence>
<evidence type="ECO:0000313" key="3">
    <source>
        <dbReference type="EMBL" id="PSJ24191.1"/>
    </source>
</evidence>
<organism evidence="3 4">
    <name type="scientific">Streptosporangium nondiastaticum</name>
    <dbReference type="NCBI Taxonomy" id="35764"/>
    <lineage>
        <taxon>Bacteria</taxon>
        <taxon>Bacillati</taxon>
        <taxon>Actinomycetota</taxon>
        <taxon>Actinomycetes</taxon>
        <taxon>Streptosporangiales</taxon>
        <taxon>Streptosporangiaceae</taxon>
        <taxon>Streptosporangium</taxon>
    </lineage>
</organism>
<evidence type="ECO:0000313" key="4">
    <source>
        <dbReference type="Proteomes" id="UP000242427"/>
    </source>
</evidence>
<name>A0A9X7PDV5_9ACTN</name>
<feature type="compositionally biased region" description="Basic and acidic residues" evidence="1">
    <location>
        <begin position="63"/>
        <end position="72"/>
    </location>
</feature>
<keyword evidence="2" id="KW-0732">Signal</keyword>
<feature type="compositionally biased region" description="Low complexity" evidence="1">
    <location>
        <begin position="43"/>
        <end position="62"/>
    </location>
</feature>
<proteinExistence type="predicted"/>
<dbReference type="Proteomes" id="UP000242427">
    <property type="component" value="Unassembled WGS sequence"/>
</dbReference>
<dbReference type="AlphaFoldDB" id="A0A9X7PDV5"/>
<accession>A0A9X7PDV5</accession>
<feature type="region of interest" description="Disordered" evidence="1">
    <location>
        <begin position="27"/>
        <end position="72"/>
    </location>
</feature>
<gene>
    <name evidence="3" type="ORF">B7P34_34705</name>
</gene>
<protein>
    <submittedName>
        <fullName evidence="3">Peptidase S41</fullName>
    </submittedName>
</protein>
<comment type="caution">
    <text evidence="3">The sequence shown here is derived from an EMBL/GenBank/DDBJ whole genome shotgun (WGS) entry which is preliminary data.</text>
</comment>
<sequence>MFHPQRRARRGAALTLVFAGVLATGAAAGSWSPDGRDGRKAPETLAAPRTAARPADRAVAGAGDERPGDGAG</sequence>
<feature type="signal peptide" evidence="2">
    <location>
        <begin position="1"/>
        <end position="28"/>
    </location>
</feature>
<feature type="chain" id="PRO_5040820561" evidence="2">
    <location>
        <begin position="29"/>
        <end position="72"/>
    </location>
</feature>